<reference evidence="2" key="1">
    <citation type="journal article" date="2022" name="Mol. Ecol. Resour.">
        <title>The genomes of chicory, endive, great burdock and yacon provide insights into Asteraceae palaeo-polyploidization history and plant inulin production.</title>
        <authorList>
            <person name="Fan W."/>
            <person name="Wang S."/>
            <person name="Wang H."/>
            <person name="Wang A."/>
            <person name="Jiang F."/>
            <person name="Liu H."/>
            <person name="Zhao H."/>
            <person name="Xu D."/>
            <person name="Zhang Y."/>
        </authorList>
    </citation>
    <scope>NUCLEOTIDE SEQUENCE [LARGE SCALE GENOMIC DNA]</scope>
    <source>
        <strain evidence="2">cv. Yunnan</strain>
    </source>
</reference>
<reference evidence="1 2" key="2">
    <citation type="journal article" date="2022" name="Mol. Ecol. Resour.">
        <title>The genomes of chicory, endive, great burdock and yacon provide insights into Asteraceae paleo-polyploidization history and plant inulin production.</title>
        <authorList>
            <person name="Fan W."/>
            <person name="Wang S."/>
            <person name="Wang H."/>
            <person name="Wang A."/>
            <person name="Jiang F."/>
            <person name="Liu H."/>
            <person name="Zhao H."/>
            <person name="Xu D."/>
            <person name="Zhang Y."/>
        </authorList>
    </citation>
    <scope>NUCLEOTIDE SEQUENCE [LARGE SCALE GENOMIC DNA]</scope>
    <source>
        <strain evidence="2">cv. Yunnan</strain>
        <tissue evidence="1">Leaves</tissue>
    </source>
</reference>
<organism evidence="1 2">
    <name type="scientific">Smallanthus sonchifolius</name>
    <dbReference type="NCBI Taxonomy" id="185202"/>
    <lineage>
        <taxon>Eukaryota</taxon>
        <taxon>Viridiplantae</taxon>
        <taxon>Streptophyta</taxon>
        <taxon>Embryophyta</taxon>
        <taxon>Tracheophyta</taxon>
        <taxon>Spermatophyta</taxon>
        <taxon>Magnoliopsida</taxon>
        <taxon>eudicotyledons</taxon>
        <taxon>Gunneridae</taxon>
        <taxon>Pentapetalae</taxon>
        <taxon>asterids</taxon>
        <taxon>campanulids</taxon>
        <taxon>Asterales</taxon>
        <taxon>Asteraceae</taxon>
        <taxon>Asteroideae</taxon>
        <taxon>Heliantheae alliance</taxon>
        <taxon>Millerieae</taxon>
        <taxon>Smallanthus</taxon>
    </lineage>
</organism>
<sequence length="152" mass="16994">MVAVIASVEAPQDDFWVMFAAVLSLGYSAKIYFMFQANKVAYQNLLTQSMYDKQLNTGKDTLQNLCDDVIQQEASVKEDLDLQFEELLTEEFGASCNFDVDNALYNLEKMGIVARNSLGMYYCVGLKRANEIIGTTTEELVLNKATLENDGS</sequence>
<accession>A0ACB9HU99</accession>
<evidence type="ECO:0000313" key="1">
    <source>
        <dbReference type="EMBL" id="KAI3799305.1"/>
    </source>
</evidence>
<keyword evidence="2" id="KW-1185">Reference proteome</keyword>
<proteinExistence type="predicted"/>
<dbReference type="Proteomes" id="UP001056120">
    <property type="component" value="Linkage Group LG11"/>
</dbReference>
<protein>
    <submittedName>
        <fullName evidence="1">Uncharacterized protein</fullName>
    </submittedName>
</protein>
<name>A0ACB9HU99_9ASTR</name>
<comment type="caution">
    <text evidence="1">The sequence shown here is derived from an EMBL/GenBank/DDBJ whole genome shotgun (WGS) entry which is preliminary data.</text>
</comment>
<gene>
    <name evidence="1" type="ORF">L1987_34598</name>
</gene>
<dbReference type="EMBL" id="CM042028">
    <property type="protein sequence ID" value="KAI3799305.1"/>
    <property type="molecule type" value="Genomic_DNA"/>
</dbReference>
<evidence type="ECO:0000313" key="2">
    <source>
        <dbReference type="Proteomes" id="UP001056120"/>
    </source>
</evidence>